<dbReference type="EMBL" id="KV423932">
    <property type="protein sequence ID" value="KZT60294.1"/>
    <property type="molecule type" value="Genomic_DNA"/>
</dbReference>
<keyword evidence="2" id="KW-1185">Reference proteome</keyword>
<dbReference type="InParanoid" id="A0A165I9J7"/>
<protein>
    <recommendedName>
        <fullName evidence="3">F-box domain-containing protein</fullName>
    </recommendedName>
</protein>
<name>A0A165I9J7_9BASI</name>
<dbReference type="OrthoDB" id="2447803at2759"/>
<dbReference type="STRING" id="1353952.A0A165I9J7"/>
<evidence type="ECO:0000313" key="1">
    <source>
        <dbReference type="EMBL" id="KZT60294.1"/>
    </source>
</evidence>
<gene>
    <name evidence="1" type="ORF">CALCODRAFT_492619</name>
</gene>
<reference evidence="1 2" key="1">
    <citation type="journal article" date="2016" name="Mol. Biol. Evol.">
        <title>Comparative Genomics of Early-Diverging Mushroom-Forming Fungi Provides Insights into the Origins of Lignocellulose Decay Capabilities.</title>
        <authorList>
            <person name="Nagy L.G."/>
            <person name="Riley R."/>
            <person name="Tritt A."/>
            <person name="Adam C."/>
            <person name="Daum C."/>
            <person name="Floudas D."/>
            <person name="Sun H."/>
            <person name="Yadav J.S."/>
            <person name="Pangilinan J."/>
            <person name="Larsson K.H."/>
            <person name="Matsuura K."/>
            <person name="Barry K."/>
            <person name="Labutti K."/>
            <person name="Kuo R."/>
            <person name="Ohm R.A."/>
            <person name="Bhattacharya S.S."/>
            <person name="Shirouzu T."/>
            <person name="Yoshinaga Y."/>
            <person name="Martin F.M."/>
            <person name="Grigoriev I.V."/>
            <person name="Hibbett D.S."/>
        </authorList>
    </citation>
    <scope>NUCLEOTIDE SEQUENCE [LARGE SCALE GENOMIC DNA]</scope>
    <source>
        <strain evidence="1 2">HHB12733</strain>
    </source>
</reference>
<proteinExistence type="predicted"/>
<dbReference type="Proteomes" id="UP000076842">
    <property type="component" value="Unassembled WGS sequence"/>
</dbReference>
<evidence type="ECO:0000313" key="2">
    <source>
        <dbReference type="Proteomes" id="UP000076842"/>
    </source>
</evidence>
<organism evidence="1 2">
    <name type="scientific">Calocera cornea HHB12733</name>
    <dbReference type="NCBI Taxonomy" id="1353952"/>
    <lineage>
        <taxon>Eukaryota</taxon>
        <taxon>Fungi</taxon>
        <taxon>Dikarya</taxon>
        <taxon>Basidiomycota</taxon>
        <taxon>Agaricomycotina</taxon>
        <taxon>Dacrymycetes</taxon>
        <taxon>Dacrymycetales</taxon>
        <taxon>Dacrymycetaceae</taxon>
        <taxon>Calocera</taxon>
    </lineage>
</organism>
<dbReference type="AlphaFoldDB" id="A0A165I9J7"/>
<sequence>MVHHVFEIPELVLAILNFLPDKADQKRFLLLCRPTWNIIAGERWKEVKDPWRLNALLPSDVKLLGPGPNETKGLKSARLSRALRKREWDGIGMYTQHIQRLLLHDGKMGLDRERKPILVSGPLWILSTYRGVQPLFPALRAVTLHMEWPSTYVVCRLLLSQELESVSLSISTALQKRDSSMIWLLVDPLLDLLVEHGARLETLVIDCGRAGRSVVFNAQFADRLYRLMGGLKRAAVGLRNVSFAPLSADAPVLLTLAGIDGLQSIALRLNTGDMAAIDRIPEDSFQDLLRVEIVTDWLHTLHTIFFLSKISSESLEAIVMEASTTGEELANFNNVVATRWCKSLVHFAVGCAPFQGEIPLMARHLPLQWPDMEPLLQCLQLQTLKISLQYPADLTDERVAIVVGSLPSLRVLHLGSLSTWPSSKYIPHTTVHSLENIASGLVRLVDLMLDVNLGTMSIRNRDLEAAANPRIRSFVSRVLGGPVSKEVVRGRINKLFPSLVDIILTDNTEGMAESFSGRARESYGMDMDNGKW</sequence>
<accession>A0A165I9J7</accession>
<evidence type="ECO:0008006" key="3">
    <source>
        <dbReference type="Google" id="ProtNLM"/>
    </source>
</evidence>